<dbReference type="Proteomes" id="UP001529245">
    <property type="component" value="Unassembled WGS sequence"/>
</dbReference>
<comment type="subcellular location">
    <subcellularLocation>
        <location evidence="2">Cytoplasm</location>
    </subcellularLocation>
</comment>
<dbReference type="InterPro" id="IPR038416">
    <property type="entry name" value="Ribosom_S30AE_C_sf"/>
</dbReference>
<comment type="similarity">
    <text evidence="2">Belongs to the HPF/YfiA ribosome-associated protein family. Long HPF subfamily.</text>
</comment>
<evidence type="ECO:0000313" key="5">
    <source>
        <dbReference type="Proteomes" id="UP001529245"/>
    </source>
</evidence>
<evidence type="ECO:0000256" key="1">
    <source>
        <dbReference type="ARBA" id="ARBA00022845"/>
    </source>
</evidence>
<dbReference type="RefSeq" id="WP_283204359.1">
    <property type="nucleotide sequence ID" value="NZ_JASGCB010000027.1"/>
</dbReference>
<keyword evidence="5" id="KW-1185">Reference proteome</keyword>
<comment type="subunit">
    <text evidence="2">Interacts with 100S ribosomes.</text>
</comment>
<dbReference type="InterPro" id="IPR034694">
    <property type="entry name" value="HPF_long/plastid"/>
</dbReference>
<evidence type="ECO:0000256" key="2">
    <source>
        <dbReference type="HAMAP-Rule" id="MF_00839"/>
    </source>
</evidence>
<gene>
    <name evidence="4" type="primary">raiA</name>
    <name evidence="2" type="synonym">hpf</name>
    <name evidence="4" type="ORF">QID03_12290</name>
</gene>
<dbReference type="InterPro" id="IPR003489">
    <property type="entry name" value="RHF/RaiA"/>
</dbReference>
<dbReference type="InterPro" id="IPR032528">
    <property type="entry name" value="Ribosom_S30AE_C"/>
</dbReference>
<sequence length="182" mass="21538">MKVQVHGDNITVTSALQDYVEKKIGRLMRYFDSDTDKEIYVTMAVEGTDHRVEMTLVVRGMIFRAEEKSPDMYASIDLVTDKLEEQIHRYKEKLIRRFRNRSGRQPVMNQDRIVLNDEPNDYDFKVVRMKRFPMKPMDVQEAILQMNLLGHDFFVFTNADTNEVSVVYRRKNGDYGLIEPQY</sequence>
<dbReference type="Gene3D" id="3.30.160.100">
    <property type="entry name" value="Ribosome hibernation promotion factor-like"/>
    <property type="match status" value="1"/>
</dbReference>
<proteinExistence type="inferred from homology"/>
<evidence type="ECO:0000313" key="4">
    <source>
        <dbReference type="EMBL" id="MDI9260939.1"/>
    </source>
</evidence>
<keyword evidence="2" id="KW-0963">Cytoplasm</keyword>
<dbReference type="PANTHER" id="PTHR33231">
    <property type="entry name" value="30S RIBOSOMAL PROTEIN"/>
    <property type="match status" value="1"/>
</dbReference>
<dbReference type="InterPro" id="IPR036567">
    <property type="entry name" value="RHF-like"/>
</dbReference>
<dbReference type="HAMAP" id="MF_00839">
    <property type="entry name" value="HPF"/>
    <property type="match status" value="1"/>
</dbReference>
<comment type="caution">
    <text evidence="4">The sequence shown here is derived from an EMBL/GenBank/DDBJ whole genome shotgun (WGS) entry which is preliminary data.</text>
</comment>
<accession>A0ABT6Y0R6</accession>
<feature type="domain" description="Sigma 54 modulation/S30EA ribosomal protein C-terminal" evidence="3">
    <location>
        <begin position="124"/>
        <end position="177"/>
    </location>
</feature>
<keyword evidence="1 2" id="KW-0810">Translation regulation</keyword>
<protein>
    <recommendedName>
        <fullName evidence="2">Ribosome hibernation promoting factor</fullName>
        <shortName evidence="2">HPF</shortName>
    </recommendedName>
</protein>
<dbReference type="Pfam" id="PF16321">
    <property type="entry name" value="Ribosom_S30AE_C"/>
    <property type="match status" value="1"/>
</dbReference>
<dbReference type="Gene3D" id="3.30.505.50">
    <property type="entry name" value="Sigma 54 modulation/S30EA ribosomal protein, C-terminal domain"/>
    <property type="match status" value="1"/>
</dbReference>
<name>A0ABT6Y0R6_ALISE</name>
<dbReference type="NCBIfam" id="TIGR00741">
    <property type="entry name" value="yfiA"/>
    <property type="match status" value="1"/>
</dbReference>
<dbReference type="SUPFAM" id="SSF69754">
    <property type="entry name" value="Ribosome binding protein Y (YfiA homologue)"/>
    <property type="match status" value="1"/>
</dbReference>
<evidence type="ECO:0000259" key="3">
    <source>
        <dbReference type="Pfam" id="PF16321"/>
    </source>
</evidence>
<dbReference type="PANTHER" id="PTHR33231:SF1">
    <property type="entry name" value="30S RIBOSOMAL PROTEIN"/>
    <property type="match status" value="1"/>
</dbReference>
<dbReference type="Pfam" id="PF02482">
    <property type="entry name" value="Ribosomal_S30AE"/>
    <property type="match status" value="1"/>
</dbReference>
<comment type="function">
    <text evidence="2">Required for dimerization of active 70S ribosomes into 100S ribosomes in stationary phase; 100S ribosomes are translationally inactive and sometimes present during exponential growth.</text>
</comment>
<dbReference type="CDD" id="cd00552">
    <property type="entry name" value="RaiA"/>
    <property type="match status" value="1"/>
</dbReference>
<reference evidence="4 5" key="1">
    <citation type="submission" date="2023-04" db="EMBL/GenBank/DDBJ databases">
        <title>A. sendaiensis sub sp. chiapanensis a novel subspecie with specific adaptation in bacterial cell wall isolated from an active volcano.</title>
        <authorList>
            <person name="Alvarez Gutierrez P.E."/>
            <person name="Ortiz Cortes L.Y."/>
        </authorList>
    </citation>
    <scope>NUCLEOTIDE SEQUENCE [LARGE SCALE GENOMIC DNA]</scope>
    <source>
        <strain evidence="4 5">PA2</strain>
    </source>
</reference>
<dbReference type="EMBL" id="JASGCB010000027">
    <property type="protein sequence ID" value="MDI9260939.1"/>
    <property type="molecule type" value="Genomic_DNA"/>
</dbReference>
<dbReference type="InterPro" id="IPR050574">
    <property type="entry name" value="HPF/YfiA_ribosome-assoc"/>
</dbReference>
<organism evidence="4 5">
    <name type="scientific">Alicyclobacillus sendaiensis PA2</name>
    <dbReference type="NCBI Taxonomy" id="3029425"/>
    <lineage>
        <taxon>Bacteria</taxon>
        <taxon>Bacillati</taxon>
        <taxon>Bacillota</taxon>
        <taxon>Bacilli</taxon>
        <taxon>Bacillales</taxon>
        <taxon>Alicyclobacillaceae</taxon>
        <taxon>Alicyclobacillus</taxon>
    </lineage>
</organism>